<dbReference type="AlphaFoldDB" id="A0A486MHR0"/>
<evidence type="ECO:0000313" key="3">
    <source>
        <dbReference type="EMBL" id="VGM15352.1"/>
    </source>
</evidence>
<reference evidence="3 4" key="1">
    <citation type="submission" date="2019-03" db="EMBL/GenBank/DDBJ databases">
        <authorList>
            <consortium name="Pathogen Informatics"/>
        </authorList>
    </citation>
    <scope>NUCLEOTIDE SEQUENCE</scope>
    <source>
        <strain evidence="3">5012STDY7626358</strain>
        <strain evidence="2 4">5012STDY7626430</strain>
    </source>
</reference>
<dbReference type="SUPFAM" id="SSF53448">
    <property type="entry name" value="Nucleotide-diphospho-sugar transferases"/>
    <property type="match status" value="1"/>
</dbReference>
<name>A0A486MHR0_KLEPN</name>
<accession>A0A486MHR0</accession>
<dbReference type="InterPro" id="IPR029044">
    <property type="entry name" value="Nucleotide-diphossugar_trans"/>
</dbReference>
<dbReference type="CDD" id="cd00761">
    <property type="entry name" value="Glyco_tranf_GTA_type"/>
    <property type="match status" value="1"/>
</dbReference>
<gene>
    <name evidence="3" type="primary">kfoC</name>
    <name evidence="3" type="ORF">SAMEA4873559_01449</name>
    <name evidence="2" type="ORF">SAMEA4873632_01999</name>
</gene>
<proteinExistence type="predicted"/>
<dbReference type="PANTHER" id="PTHR22916:SF3">
    <property type="entry name" value="UDP-GLCNAC:BETAGAL BETA-1,3-N-ACETYLGLUCOSAMINYLTRANSFERASE-LIKE PROTEIN 1"/>
    <property type="match status" value="1"/>
</dbReference>
<feature type="domain" description="Glycosyltransferase 2-like" evidence="1">
    <location>
        <begin position="6"/>
        <end position="111"/>
    </location>
</feature>
<evidence type="ECO:0000259" key="1">
    <source>
        <dbReference type="Pfam" id="PF00535"/>
    </source>
</evidence>
<organism evidence="3">
    <name type="scientific">Klebsiella pneumoniae</name>
    <dbReference type="NCBI Taxonomy" id="573"/>
    <lineage>
        <taxon>Bacteria</taxon>
        <taxon>Pseudomonadati</taxon>
        <taxon>Pseudomonadota</taxon>
        <taxon>Gammaproteobacteria</taxon>
        <taxon>Enterobacterales</taxon>
        <taxon>Enterobacteriaceae</taxon>
        <taxon>Klebsiella/Raoultella group</taxon>
        <taxon>Klebsiella</taxon>
        <taxon>Klebsiella pneumoniae complex</taxon>
    </lineage>
</organism>
<dbReference type="RefSeq" id="WP_048287672.1">
    <property type="nucleotide sequence ID" value="NZ_CAAGTP010000004.1"/>
</dbReference>
<sequence length="282" mass="33476">MKELVTVYIPTFNRVELLERAVNSVLRQTYENIEVIIVDDASTDDTHNYLELISRKDNRVKYFIKQERSGACISRNIAIQNATGKYITGLDDDDYFLDTRIEDFVRQWEKIDINKTAFLYGLFLTKETNGIKYPNKLKSKLIKKVIYADDLKIANYPGNQIFTETVTLRSVNGFDSKMPAWQDLDTWYRILSTTGKNAKRIDNIHYVYDVSHEHERISKKERHVKARYIFLQKNNLHKLIDSPFYLVNYKDENVKTFIKRWFFKPTIIDLFIISSKFIERIR</sequence>
<dbReference type="GO" id="GO:0016758">
    <property type="term" value="F:hexosyltransferase activity"/>
    <property type="evidence" value="ECO:0007669"/>
    <property type="project" value="UniProtKB-ARBA"/>
</dbReference>
<evidence type="ECO:0000313" key="2">
    <source>
        <dbReference type="EMBL" id="VGK81638.1"/>
    </source>
</evidence>
<dbReference type="PANTHER" id="PTHR22916">
    <property type="entry name" value="GLYCOSYLTRANSFERASE"/>
    <property type="match status" value="1"/>
</dbReference>
<dbReference type="Pfam" id="PF00535">
    <property type="entry name" value="Glycos_transf_2"/>
    <property type="match status" value="1"/>
</dbReference>
<dbReference type="EMBL" id="CAAHDD010000003">
    <property type="protein sequence ID" value="VGM15352.1"/>
    <property type="molecule type" value="Genomic_DNA"/>
</dbReference>
<dbReference type="EMBL" id="CAAHCC010000003">
    <property type="protein sequence ID" value="VGK81638.1"/>
    <property type="molecule type" value="Genomic_DNA"/>
</dbReference>
<evidence type="ECO:0000313" key="4">
    <source>
        <dbReference type="Proteomes" id="UP000376235"/>
    </source>
</evidence>
<dbReference type="Gene3D" id="3.90.550.10">
    <property type="entry name" value="Spore Coat Polysaccharide Biosynthesis Protein SpsA, Chain A"/>
    <property type="match status" value="1"/>
</dbReference>
<keyword evidence="3" id="KW-0808">Transferase</keyword>
<dbReference type="InterPro" id="IPR001173">
    <property type="entry name" value="Glyco_trans_2-like"/>
</dbReference>
<protein>
    <submittedName>
        <fullName evidence="3">Family 2 glycosyl transferase</fullName>
    </submittedName>
</protein>
<dbReference type="Proteomes" id="UP000376235">
    <property type="component" value="Unassembled WGS sequence"/>
</dbReference>